<keyword evidence="5 13" id="KW-0808">Transferase</keyword>
<evidence type="ECO:0000313" key="14">
    <source>
        <dbReference type="Proteomes" id="UP000322699"/>
    </source>
</evidence>
<protein>
    <recommendedName>
        <fullName evidence="4">cysteine desulfurase</fullName>
        <ecNumber evidence="4">2.8.1.7</ecNumber>
    </recommendedName>
</protein>
<accession>A0A5B1CIN9</accession>
<comment type="catalytic activity">
    <reaction evidence="10">
        <text>(sulfur carrier)-H + L-cysteine = (sulfur carrier)-SH + L-alanine</text>
        <dbReference type="Rhea" id="RHEA:43892"/>
        <dbReference type="Rhea" id="RHEA-COMP:14737"/>
        <dbReference type="Rhea" id="RHEA-COMP:14739"/>
        <dbReference type="ChEBI" id="CHEBI:29917"/>
        <dbReference type="ChEBI" id="CHEBI:35235"/>
        <dbReference type="ChEBI" id="CHEBI:57972"/>
        <dbReference type="ChEBI" id="CHEBI:64428"/>
        <dbReference type="EC" id="2.8.1.7"/>
    </reaction>
</comment>
<evidence type="ECO:0000256" key="8">
    <source>
        <dbReference type="ARBA" id="ARBA00023004"/>
    </source>
</evidence>
<evidence type="ECO:0000256" key="3">
    <source>
        <dbReference type="ARBA" id="ARBA00006490"/>
    </source>
</evidence>
<dbReference type="OrthoDB" id="9808002at2"/>
<evidence type="ECO:0000259" key="12">
    <source>
        <dbReference type="Pfam" id="PF00266"/>
    </source>
</evidence>
<dbReference type="FunFam" id="3.40.640.10:FF:000084">
    <property type="entry name" value="IscS-like cysteine desulfurase"/>
    <property type="match status" value="1"/>
</dbReference>
<keyword evidence="14" id="KW-1185">Reference proteome</keyword>
<keyword evidence="9" id="KW-0411">Iron-sulfur</keyword>
<dbReference type="GO" id="GO:0046872">
    <property type="term" value="F:metal ion binding"/>
    <property type="evidence" value="ECO:0007669"/>
    <property type="project" value="UniProtKB-KW"/>
</dbReference>
<dbReference type="InterPro" id="IPR015422">
    <property type="entry name" value="PyrdxlP-dep_Trfase_small"/>
</dbReference>
<keyword evidence="8" id="KW-0408">Iron</keyword>
<keyword evidence="7" id="KW-0663">Pyridoxal phosphate</keyword>
<dbReference type="InterPro" id="IPR020578">
    <property type="entry name" value="Aminotrans_V_PyrdxlP_BS"/>
</dbReference>
<dbReference type="PIRSF" id="PIRSF005572">
    <property type="entry name" value="NifS"/>
    <property type="match status" value="1"/>
</dbReference>
<evidence type="ECO:0000256" key="5">
    <source>
        <dbReference type="ARBA" id="ARBA00022679"/>
    </source>
</evidence>
<dbReference type="PANTHER" id="PTHR11601:SF34">
    <property type="entry name" value="CYSTEINE DESULFURASE"/>
    <property type="match status" value="1"/>
</dbReference>
<dbReference type="GO" id="GO:0051536">
    <property type="term" value="F:iron-sulfur cluster binding"/>
    <property type="evidence" value="ECO:0007669"/>
    <property type="project" value="UniProtKB-KW"/>
</dbReference>
<dbReference type="Gene3D" id="3.90.1150.10">
    <property type="entry name" value="Aspartate Aminotransferase, domain 1"/>
    <property type="match status" value="1"/>
</dbReference>
<sequence>MIYLDHHSTTPCDPLVVQAMLPWLTESFGNPHSSHAAGREAAEAINRSLDTIATCLGVPASSLVITSGATEANNLAIRGTCLHPRQKRRHIITAATEHPAVLDVVSDLGKQGFRISVLPVDSLGHIDLNQLADSIDDDTAIVSIMWANNEIGTVAPIKAIAKICHDQGTILHSDATQTLGRMPINVQDSDVDLVSFSAHKCYGPKGTGILVAGNGNRRVRLRPQIVGGGQQNQLRSGTMAPASIVAMATAVSGATTDVSDQAGRLNQLRDSLWFGLLDQIDGLTLHGPALDSADRLAGNLNFSVPLIEGEAWMAATPEVAFSTGSACSDVSDKPSHVLSAIGLSESAARQSVRFGIGRTNTPDEIQRAIELLAKSHARVSAAR</sequence>
<proteinExistence type="inferred from homology"/>
<evidence type="ECO:0000256" key="9">
    <source>
        <dbReference type="ARBA" id="ARBA00023014"/>
    </source>
</evidence>
<dbReference type="PANTHER" id="PTHR11601">
    <property type="entry name" value="CYSTEINE DESULFURYLASE FAMILY MEMBER"/>
    <property type="match status" value="1"/>
</dbReference>
<evidence type="ECO:0000256" key="7">
    <source>
        <dbReference type="ARBA" id="ARBA00022898"/>
    </source>
</evidence>
<evidence type="ECO:0000256" key="11">
    <source>
        <dbReference type="RuleBase" id="RU004504"/>
    </source>
</evidence>
<dbReference type="EMBL" id="VRLW01000001">
    <property type="protein sequence ID" value="KAA1260131.1"/>
    <property type="molecule type" value="Genomic_DNA"/>
</dbReference>
<reference evidence="13 14" key="1">
    <citation type="submission" date="2019-08" db="EMBL/GenBank/DDBJ databases">
        <title>Deep-cultivation of Planctomycetes and their phenomic and genomic characterization uncovers novel biology.</title>
        <authorList>
            <person name="Wiegand S."/>
            <person name="Jogler M."/>
            <person name="Boedeker C."/>
            <person name="Pinto D."/>
            <person name="Vollmers J."/>
            <person name="Rivas-Marin E."/>
            <person name="Kohn T."/>
            <person name="Peeters S.H."/>
            <person name="Heuer A."/>
            <person name="Rast P."/>
            <person name="Oberbeckmann S."/>
            <person name="Bunk B."/>
            <person name="Jeske O."/>
            <person name="Meyerdierks A."/>
            <person name="Storesund J.E."/>
            <person name="Kallscheuer N."/>
            <person name="Luecker S."/>
            <person name="Lage O.M."/>
            <person name="Pohl T."/>
            <person name="Merkel B.J."/>
            <person name="Hornburger P."/>
            <person name="Mueller R.-W."/>
            <person name="Bruemmer F."/>
            <person name="Labrenz M."/>
            <person name="Spormann A.M."/>
            <person name="Op Den Camp H."/>
            <person name="Overmann J."/>
            <person name="Amann R."/>
            <person name="Jetten M.S.M."/>
            <person name="Mascher T."/>
            <person name="Medema M.H."/>
            <person name="Devos D.P."/>
            <person name="Kaster A.-K."/>
            <person name="Ovreas L."/>
            <person name="Rohde M."/>
            <person name="Galperin M.Y."/>
            <person name="Jogler C."/>
        </authorList>
    </citation>
    <scope>NUCLEOTIDE SEQUENCE [LARGE SCALE GENOMIC DNA]</scope>
    <source>
        <strain evidence="13 14">LF1</strain>
    </source>
</reference>
<dbReference type="EC" id="2.8.1.7" evidence="4"/>
<evidence type="ECO:0000256" key="10">
    <source>
        <dbReference type="ARBA" id="ARBA00050776"/>
    </source>
</evidence>
<dbReference type="InterPro" id="IPR015421">
    <property type="entry name" value="PyrdxlP-dep_Trfase_major"/>
</dbReference>
<dbReference type="InterPro" id="IPR016454">
    <property type="entry name" value="Cysteine_dSase"/>
</dbReference>
<evidence type="ECO:0000256" key="4">
    <source>
        <dbReference type="ARBA" id="ARBA00012239"/>
    </source>
</evidence>
<name>A0A5B1CIN9_9BACT</name>
<dbReference type="InterPro" id="IPR015424">
    <property type="entry name" value="PyrdxlP-dep_Trfase"/>
</dbReference>
<evidence type="ECO:0000256" key="1">
    <source>
        <dbReference type="ARBA" id="ARBA00001933"/>
    </source>
</evidence>
<comment type="similarity">
    <text evidence="3">Belongs to the class-V pyridoxal-phosphate-dependent aminotransferase family. NifS/IscS subfamily.</text>
</comment>
<dbReference type="Proteomes" id="UP000322699">
    <property type="component" value="Unassembled WGS sequence"/>
</dbReference>
<dbReference type="Gene3D" id="1.10.260.50">
    <property type="match status" value="1"/>
</dbReference>
<gene>
    <name evidence="13" type="primary">iscS_1</name>
    <name evidence="13" type="ORF">LF1_26700</name>
</gene>
<dbReference type="Pfam" id="PF00266">
    <property type="entry name" value="Aminotran_5"/>
    <property type="match status" value="1"/>
</dbReference>
<dbReference type="InterPro" id="IPR000192">
    <property type="entry name" value="Aminotrans_V_dom"/>
</dbReference>
<organism evidence="13 14">
    <name type="scientific">Rubripirellula obstinata</name>
    <dbReference type="NCBI Taxonomy" id="406547"/>
    <lineage>
        <taxon>Bacteria</taxon>
        <taxon>Pseudomonadati</taxon>
        <taxon>Planctomycetota</taxon>
        <taxon>Planctomycetia</taxon>
        <taxon>Pirellulales</taxon>
        <taxon>Pirellulaceae</taxon>
        <taxon>Rubripirellula</taxon>
    </lineage>
</organism>
<evidence type="ECO:0000256" key="6">
    <source>
        <dbReference type="ARBA" id="ARBA00022723"/>
    </source>
</evidence>
<dbReference type="GO" id="GO:0031071">
    <property type="term" value="F:cysteine desulfurase activity"/>
    <property type="evidence" value="ECO:0007669"/>
    <property type="project" value="UniProtKB-EC"/>
</dbReference>
<dbReference type="PROSITE" id="PS00595">
    <property type="entry name" value="AA_TRANSFER_CLASS_5"/>
    <property type="match status" value="1"/>
</dbReference>
<dbReference type="Gene3D" id="3.40.640.10">
    <property type="entry name" value="Type I PLP-dependent aspartate aminotransferase-like (Major domain)"/>
    <property type="match status" value="1"/>
</dbReference>
<comment type="cofactor">
    <cofactor evidence="1 11">
        <name>pyridoxal 5'-phosphate</name>
        <dbReference type="ChEBI" id="CHEBI:597326"/>
    </cofactor>
</comment>
<keyword evidence="6" id="KW-0479">Metal-binding</keyword>
<comment type="caution">
    <text evidence="13">The sequence shown here is derived from an EMBL/GenBank/DDBJ whole genome shotgun (WGS) entry which is preliminary data.</text>
</comment>
<comment type="function">
    <text evidence="2">Catalyzes the removal of elemental sulfur atoms from cysteine to produce alanine. Seems to participate in the biosynthesis of the nitrogenase metalloclusters by providing the inorganic sulfur required for the Fe-S core formation.</text>
</comment>
<evidence type="ECO:0000313" key="13">
    <source>
        <dbReference type="EMBL" id="KAA1260131.1"/>
    </source>
</evidence>
<dbReference type="AlphaFoldDB" id="A0A5B1CIN9"/>
<dbReference type="SUPFAM" id="SSF53383">
    <property type="entry name" value="PLP-dependent transferases"/>
    <property type="match status" value="1"/>
</dbReference>
<feature type="domain" description="Aminotransferase class V" evidence="12">
    <location>
        <begin position="2"/>
        <end position="367"/>
    </location>
</feature>
<evidence type="ECO:0000256" key="2">
    <source>
        <dbReference type="ARBA" id="ARBA00003120"/>
    </source>
</evidence>